<dbReference type="SUPFAM" id="SSF52540">
    <property type="entry name" value="P-loop containing nucleoside triphosphate hydrolases"/>
    <property type="match status" value="1"/>
</dbReference>
<organism evidence="1 2">
    <name type="scientific">Segatella oulorum</name>
    <dbReference type="NCBI Taxonomy" id="28136"/>
    <lineage>
        <taxon>Bacteria</taxon>
        <taxon>Pseudomonadati</taxon>
        <taxon>Bacteroidota</taxon>
        <taxon>Bacteroidia</taxon>
        <taxon>Bacteroidales</taxon>
        <taxon>Prevotellaceae</taxon>
        <taxon>Segatella</taxon>
    </lineage>
</organism>
<dbReference type="GO" id="GO:0016301">
    <property type="term" value="F:kinase activity"/>
    <property type="evidence" value="ECO:0007669"/>
    <property type="project" value="UniProtKB-KW"/>
</dbReference>
<dbReference type="Proteomes" id="UP000190065">
    <property type="component" value="Unassembled WGS sequence"/>
</dbReference>
<evidence type="ECO:0000313" key="1">
    <source>
        <dbReference type="EMBL" id="SKA05686.1"/>
    </source>
</evidence>
<sequence>MENKNIILNIGRQIGSGGHIIATQLATCFGYQLYDRELLNLAAKESGFSEKFFEQNDEKTGFFRTLFHANVPLIGENNFYKNDLSQESLYQFQSDAILKAAAEGNCIFVGRTADYILREHKNRLDIFVTADINDRIARVMERRNCNEEAAHKFITAKEEARATYYNYYTGKRWGAANSYDLCVNSSRLGLEETANFIAAFVRQRFNL</sequence>
<name>A0A1T4QPR9_9BACT</name>
<dbReference type="Pfam" id="PF13189">
    <property type="entry name" value="Cytidylate_kin2"/>
    <property type="match status" value="1"/>
</dbReference>
<keyword evidence="1" id="KW-0418">Kinase</keyword>
<evidence type="ECO:0000313" key="2">
    <source>
        <dbReference type="Proteomes" id="UP000190065"/>
    </source>
</evidence>
<dbReference type="InterPro" id="IPR027417">
    <property type="entry name" value="P-loop_NTPase"/>
</dbReference>
<dbReference type="EMBL" id="FUXK01000024">
    <property type="protein sequence ID" value="SKA05686.1"/>
    <property type="molecule type" value="Genomic_DNA"/>
</dbReference>
<dbReference type="Gene3D" id="3.40.50.300">
    <property type="entry name" value="P-loop containing nucleotide triphosphate hydrolases"/>
    <property type="match status" value="1"/>
</dbReference>
<dbReference type="STRING" id="28136.SAMN02745202_01893"/>
<dbReference type="eggNOG" id="COG0283">
    <property type="taxonomic scope" value="Bacteria"/>
</dbReference>
<accession>A0A1T4QPR9</accession>
<dbReference type="AlphaFoldDB" id="A0A1T4QPR9"/>
<proteinExistence type="predicted"/>
<dbReference type="RefSeq" id="WP_025070471.1">
    <property type="nucleotide sequence ID" value="NZ_CALIMT010000012.1"/>
</dbReference>
<gene>
    <name evidence="1" type="ORF">SAMN02745202_01893</name>
</gene>
<keyword evidence="1" id="KW-0808">Transferase</keyword>
<reference evidence="1 2" key="1">
    <citation type="submission" date="2017-02" db="EMBL/GenBank/DDBJ databases">
        <authorList>
            <person name="Peterson S.W."/>
        </authorList>
    </citation>
    <scope>NUCLEOTIDE SEQUENCE [LARGE SCALE GENOMIC DNA]</scope>
    <source>
        <strain evidence="1 2">ATCC 43324</strain>
    </source>
</reference>
<protein>
    <submittedName>
        <fullName evidence="1">Cytidylate kinase</fullName>
    </submittedName>
</protein>